<proteinExistence type="predicted"/>
<dbReference type="InterPro" id="IPR029058">
    <property type="entry name" value="AB_hydrolase_fold"/>
</dbReference>
<dbReference type="RefSeq" id="WP_091182184.1">
    <property type="nucleotide sequence ID" value="NZ_FNRY01000001.1"/>
</dbReference>
<dbReference type="AlphaFoldDB" id="A0A1H4LFF1"/>
<dbReference type="GO" id="GO:0003824">
    <property type="term" value="F:catalytic activity"/>
    <property type="evidence" value="ECO:0007669"/>
    <property type="project" value="UniProtKB-ARBA"/>
</dbReference>
<dbReference type="InterPro" id="IPR000073">
    <property type="entry name" value="AB_hydrolase_1"/>
</dbReference>
<protein>
    <submittedName>
        <fullName evidence="2">Esterase/lipase</fullName>
    </submittedName>
</protein>
<dbReference type="OrthoDB" id="63519at2"/>
<reference evidence="2 3" key="1">
    <citation type="submission" date="2016-10" db="EMBL/GenBank/DDBJ databases">
        <authorList>
            <person name="de Groot N.N."/>
        </authorList>
    </citation>
    <scope>NUCLEOTIDE SEQUENCE [LARGE SCALE GENOMIC DNA]</scope>
    <source>
        <strain evidence="2 3">DSM 21799</strain>
    </source>
</reference>
<dbReference type="STRING" id="640635.SAMN04489806_1521"/>
<dbReference type="PANTHER" id="PTHR43194">
    <property type="entry name" value="HYDROLASE ALPHA/BETA FOLD FAMILY"/>
    <property type="match status" value="1"/>
</dbReference>
<gene>
    <name evidence="2" type="ORF">SAMN04489806_1521</name>
</gene>
<dbReference type="Pfam" id="PF12697">
    <property type="entry name" value="Abhydrolase_6"/>
    <property type="match status" value="1"/>
</dbReference>
<accession>A0A1H4LFF1</accession>
<evidence type="ECO:0000313" key="3">
    <source>
        <dbReference type="Proteomes" id="UP000199183"/>
    </source>
</evidence>
<dbReference type="SUPFAM" id="SSF53474">
    <property type="entry name" value="alpha/beta-Hydrolases"/>
    <property type="match status" value="1"/>
</dbReference>
<sequence length="262" mass="27428">MAEFAVSADGTRIVFERRGRGPAVIMVPGAMQQRAGDAMTAALAERLAARGFTSVHYDRRGRGESGPVQPQDAGSEVQREIEDIAAIVRAVGGTASLFGNSSGGALALWAAQSGVPVSRIAVWEVPLATDDDGEAAENVAVLRSRVAAKQNEAALEHFMKDMPPAWLEGAKAGGAWPGMVALAPSLVADAASLAIGPRESLWSHVTQPVLVLVGEQTLPVFPPAAELLVDTLADARRQTIAGQSHQWQLEAMESALADFFGA</sequence>
<evidence type="ECO:0000313" key="2">
    <source>
        <dbReference type="EMBL" id="SEB69256.1"/>
    </source>
</evidence>
<evidence type="ECO:0000259" key="1">
    <source>
        <dbReference type="Pfam" id="PF12697"/>
    </source>
</evidence>
<dbReference type="Gene3D" id="3.40.50.1820">
    <property type="entry name" value="alpha/beta hydrolase"/>
    <property type="match status" value="1"/>
</dbReference>
<keyword evidence="3" id="KW-1185">Reference proteome</keyword>
<dbReference type="PANTHER" id="PTHR43194:SF2">
    <property type="entry name" value="PEROXISOMAL MEMBRANE PROTEIN LPX1"/>
    <property type="match status" value="1"/>
</dbReference>
<dbReference type="InterPro" id="IPR050228">
    <property type="entry name" value="Carboxylesterase_BioH"/>
</dbReference>
<organism evidence="2 3">
    <name type="scientific">Paramicrobacterium humi</name>
    <dbReference type="NCBI Taxonomy" id="640635"/>
    <lineage>
        <taxon>Bacteria</taxon>
        <taxon>Bacillati</taxon>
        <taxon>Actinomycetota</taxon>
        <taxon>Actinomycetes</taxon>
        <taxon>Micrococcales</taxon>
        <taxon>Microbacteriaceae</taxon>
        <taxon>Paramicrobacterium</taxon>
    </lineage>
</organism>
<name>A0A1H4LFF1_9MICO</name>
<dbReference type="Proteomes" id="UP000199183">
    <property type="component" value="Unassembled WGS sequence"/>
</dbReference>
<feature type="domain" description="AB hydrolase-1" evidence="1">
    <location>
        <begin position="24"/>
        <end position="252"/>
    </location>
</feature>
<dbReference type="EMBL" id="FNRY01000001">
    <property type="protein sequence ID" value="SEB69256.1"/>
    <property type="molecule type" value="Genomic_DNA"/>
</dbReference>